<dbReference type="InterPro" id="IPR009678">
    <property type="entry name" value="Phage_tail_completion_R"/>
</dbReference>
<proteinExistence type="predicted"/>
<dbReference type="RefSeq" id="WP_309756531.1">
    <property type="nucleotide sequence ID" value="NZ_JAVJAF010000001.1"/>
</dbReference>
<dbReference type="Proteomes" id="UP001268036">
    <property type="component" value="Unassembled WGS sequence"/>
</dbReference>
<evidence type="ECO:0000313" key="1">
    <source>
        <dbReference type="EMBL" id="MDR6233532.1"/>
    </source>
</evidence>
<dbReference type="Pfam" id="PF06891">
    <property type="entry name" value="P2_Phage_GpR"/>
    <property type="match status" value="1"/>
</dbReference>
<evidence type="ECO:0000313" key="2">
    <source>
        <dbReference type="Proteomes" id="UP001268036"/>
    </source>
</evidence>
<organism evidence="1 2">
    <name type="scientific">Pseudomonas oryzihabitans</name>
    <dbReference type="NCBI Taxonomy" id="47885"/>
    <lineage>
        <taxon>Bacteria</taxon>
        <taxon>Pseudomonadati</taxon>
        <taxon>Pseudomonadota</taxon>
        <taxon>Gammaproteobacteria</taxon>
        <taxon>Pseudomonadales</taxon>
        <taxon>Pseudomonadaceae</taxon>
        <taxon>Pseudomonas</taxon>
    </lineage>
</organism>
<reference evidence="1" key="1">
    <citation type="submission" date="2023-08" db="EMBL/GenBank/DDBJ databases">
        <title>Functional and genomic diversity of the sorghum phyllosphere microbiome.</title>
        <authorList>
            <person name="Shade A."/>
        </authorList>
    </citation>
    <scope>NUCLEOTIDE SEQUENCE</scope>
    <source>
        <strain evidence="1">SORGH_AS_0201</strain>
    </source>
</reference>
<dbReference type="EMBL" id="JAVJAF010000001">
    <property type="protein sequence ID" value="MDR6233532.1"/>
    <property type="molecule type" value="Genomic_DNA"/>
</dbReference>
<gene>
    <name evidence="1" type="ORF">QE440_001273</name>
</gene>
<dbReference type="AlphaFoldDB" id="A0AAJ2EVC4"/>
<protein>
    <recommendedName>
        <fullName evidence="3">Phage tail protein</fullName>
    </recommendedName>
</protein>
<evidence type="ECO:0008006" key="3">
    <source>
        <dbReference type="Google" id="ProtNLM"/>
    </source>
</evidence>
<sequence length="171" mass="18654">MNKPASLRAQLLASIPELHDNPNRLVLTVTQGRLHCTGATSLSWEYAYQLRLTLSDFAGDVDLVLLALLLWVRENQSDLLVSLDQAAQGIGFEMTTNGLTLLLPLTERVVTQRQADGSYQLSRPAEPHYSPYLAADTWQLATADGALSEWRSSAAGDAVALAMPHPKRSKG</sequence>
<accession>A0AAJ2EVC4</accession>
<comment type="caution">
    <text evidence="1">The sequence shown here is derived from an EMBL/GenBank/DDBJ whole genome shotgun (WGS) entry which is preliminary data.</text>
</comment>
<name>A0AAJ2EVC4_9PSED</name>